<dbReference type="Proteomes" id="UP000287385">
    <property type="component" value="Unassembled WGS sequence"/>
</dbReference>
<sequence>MHHAALVGKVMVAIQPQIMQAGRCTIGRRRHGAPAGGAADDLCMQVIDCHERNPITPLKRTSRSDV</sequence>
<name>A0A401X919_ACEPA</name>
<gene>
    <name evidence="1" type="ORF">NBRC3278_3399</name>
</gene>
<reference evidence="1 2" key="1">
    <citation type="submission" date="2016-06" db="EMBL/GenBank/DDBJ databases">
        <title>Acetobacter pasteurianus NBRC 3278 whole genome sequencing project.</title>
        <authorList>
            <person name="Matsutani M."/>
            <person name="Shiwa Y."/>
            <person name="Okamoto-Kainuma A."/>
            <person name="Ishikawa M."/>
            <person name="Koizumi Y."/>
            <person name="Yoshikawa H."/>
            <person name="Yakushi T."/>
            <person name="Matsushita K."/>
        </authorList>
    </citation>
    <scope>NUCLEOTIDE SEQUENCE [LARGE SCALE GENOMIC DNA]</scope>
    <source>
        <strain evidence="1 2">NBRC 3278</strain>
    </source>
</reference>
<evidence type="ECO:0000313" key="1">
    <source>
        <dbReference type="EMBL" id="GCD64306.1"/>
    </source>
</evidence>
<organism evidence="1 2">
    <name type="scientific">Acetobacter pasteurianus NBRC 3278</name>
    <dbReference type="NCBI Taxonomy" id="1226660"/>
    <lineage>
        <taxon>Bacteria</taxon>
        <taxon>Pseudomonadati</taxon>
        <taxon>Pseudomonadota</taxon>
        <taxon>Alphaproteobacteria</taxon>
        <taxon>Acetobacterales</taxon>
        <taxon>Acetobacteraceae</taxon>
        <taxon>Acetobacter</taxon>
    </lineage>
</organism>
<protein>
    <submittedName>
        <fullName evidence="1">Uncharacterized protein</fullName>
    </submittedName>
</protein>
<comment type="caution">
    <text evidence="1">The sequence shown here is derived from an EMBL/GenBank/DDBJ whole genome shotgun (WGS) entry which is preliminary data.</text>
</comment>
<evidence type="ECO:0000313" key="2">
    <source>
        <dbReference type="Proteomes" id="UP000287385"/>
    </source>
</evidence>
<dbReference type="AlphaFoldDB" id="A0A401X919"/>
<accession>A0A401X919</accession>
<dbReference type="EMBL" id="BDEV01000187">
    <property type="protein sequence ID" value="GCD64306.1"/>
    <property type="molecule type" value="Genomic_DNA"/>
</dbReference>
<proteinExistence type="predicted"/>
<keyword evidence="2" id="KW-1185">Reference proteome</keyword>